<dbReference type="Gene3D" id="3.50.50.60">
    <property type="entry name" value="FAD/NAD(P)-binding domain"/>
    <property type="match status" value="1"/>
</dbReference>
<gene>
    <name evidence="1" type="ORF">GCM10025869_00080</name>
</gene>
<sequence length="209" mass="22843">MTARDAIVVGGGISGLASAALLAADGHRVTLFEARDALGGRAGSWERDGFRFDTGPSWFLMPEVFEHFYRLLGTSMAEQLELRTLDPGYRAYFEGDATPFDLPAGSVPARAALMALDPASERDLARYLDSAGATYDLALRRFLYSSFDSMRPFLAREVLGGLPRLARMLLRSLDGEIRAHTRESRLRRLLGYPAVFLGGPCGCRACTTS</sequence>
<name>A0ABQ6JQQ2_9MICO</name>
<dbReference type="SUPFAM" id="SSF51905">
    <property type="entry name" value="FAD/NAD(P)-binding domain"/>
    <property type="match status" value="1"/>
</dbReference>
<organism evidence="1 2">
    <name type="scientific">Homoserinibacter gongjuensis</name>
    <dbReference type="NCBI Taxonomy" id="1162968"/>
    <lineage>
        <taxon>Bacteria</taxon>
        <taxon>Bacillati</taxon>
        <taxon>Actinomycetota</taxon>
        <taxon>Actinomycetes</taxon>
        <taxon>Micrococcales</taxon>
        <taxon>Microbacteriaceae</taxon>
        <taxon>Homoserinibacter</taxon>
    </lineage>
</organism>
<reference evidence="2" key="1">
    <citation type="journal article" date="2019" name="Int. J. Syst. Evol. Microbiol.">
        <title>The Global Catalogue of Microorganisms (GCM) 10K type strain sequencing project: providing services to taxonomists for standard genome sequencing and annotation.</title>
        <authorList>
            <consortium name="The Broad Institute Genomics Platform"/>
            <consortium name="The Broad Institute Genome Sequencing Center for Infectious Disease"/>
            <person name="Wu L."/>
            <person name="Ma J."/>
        </authorList>
    </citation>
    <scope>NUCLEOTIDE SEQUENCE [LARGE SCALE GENOMIC DNA]</scope>
    <source>
        <strain evidence="2">NBRC 108755</strain>
    </source>
</reference>
<evidence type="ECO:0000313" key="1">
    <source>
        <dbReference type="EMBL" id="GMA89479.1"/>
    </source>
</evidence>
<dbReference type="EMBL" id="BSVA01000001">
    <property type="protein sequence ID" value="GMA89479.1"/>
    <property type="molecule type" value="Genomic_DNA"/>
</dbReference>
<dbReference type="InterPro" id="IPR036188">
    <property type="entry name" value="FAD/NAD-bd_sf"/>
</dbReference>
<dbReference type="Pfam" id="PF13450">
    <property type="entry name" value="NAD_binding_8"/>
    <property type="match status" value="1"/>
</dbReference>
<evidence type="ECO:0000313" key="2">
    <source>
        <dbReference type="Proteomes" id="UP001157069"/>
    </source>
</evidence>
<dbReference type="PANTHER" id="PTHR43734:SF1">
    <property type="entry name" value="PHYTOENE DESATURASE"/>
    <property type="match status" value="1"/>
</dbReference>
<evidence type="ECO:0008006" key="3">
    <source>
        <dbReference type="Google" id="ProtNLM"/>
    </source>
</evidence>
<accession>A0ABQ6JQQ2</accession>
<dbReference type="PANTHER" id="PTHR43734">
    <property type="entry name" value="PHYTOENE DESATURASE"/>
    <property type="match status" value="1"/>
</dbReference>
<keyword evidence="2" id="KW-1185">Reference proteome</keyword>
<comment type="caution">
    <text evidence="1">The sequence shown here is derived from an EMBL/GenBank/DDBJ whole genome shotgun (WGS) entry which is preliminary data.</text>
</comment>
<protein>
    <recommendedName>
        <fullName evidence="3">Phytoene desaturase</fullName>
    </recommendedName>
</protein>
<dbReference type="Proteomes" id="UP001157069">
    <property type="component" value="Unassembled WGS sequence"/>
</dbReference>
<proteinExistence type="predicted"/>